<feature type="region of interest" description="Disordered" evidence="1">
    <location>
        <begin position="526"/>
        <end position="547"/>
    </location>
</feature>
<dbReference type="PANTHER" id="PTHR34222">
    <property type="entry name" value="GAG_PRE-INTEGRS DOMAIN-CONTAINING PROTEIN"/>
    <property type="match status" value="1"/>
</dbReference>
<accession>A0ABQ5G801</accession>
<feature type="compositionally biased region" description="Basic and acidic residues" evidence="1">
    <location>
        <begin position="559"/>
        <end position="570"/>
    </location>
</feature>
<sequence>MITTPESCIYYTATISSLLSRETLPDVRDAFAIISKEESHRGIASLSSGSISKPQVSGFVSKTNNWANNGNKNFDNKKYGNTVNTCNNRGPNPNLICKNYGKVGHTIDRCCDLIGYPPGYNKNLGPKQNGFKSFNANFVSTSNENGTPLFFTNEQMMKLINLINEVPFGNMQAHMTGRITMGWIIDSGANQHMTISIVNIFGIIDIFDLNLIVGHPNGTLAKIKYVGDLKLSEIVVLFDVLVVPEYCVSLLSVNKLIKDSRIIKTVRSDNGTEFVNNKMYDLFYSLGYLLLFLMYDTQSSKSPNDDGIGSATPNDDGNVHPCIRSSNTTNDSEDDFATSMGVNSNFDGNVPTSFGLNTQRNLPENSSQVQPHLRKSSRFVKMPAKFNDYVVGSSRKYSAFARCNTIITSLKALDEGYSRKNYVRKFLRALHPKWRAKFIEIEESKDLTSLSLDELIENLKVHEMIIKKDSKIVKAKGERKSLALKAKKESSDDECLTSKSEYEEYAMVVRDFKKFFKRRGRFVRQPRNDKKTFQRSRDDKNGKSDRKCFRCGDPNHLIGERLKPPKDKNQRAFVGGSWGDSGEDDDEKAKDETCLVAQASNEIKDSGCSKHMTGNRKLLSSYKEYNRDNTYQSQLIEEDMADKKTESTLKEFTTNDQEDYYLGITCITVNGKNAYELKGKFLDDLHNNAFDGTNREDAVKHIEYFLRIVNPVDLPNVNHDKLRVVVFTISLIGGAKRWFDKIKESINSWVNLTAKFFGDAIQLYILKN</sequence>
<protein>
    <recommendedName>
        <fullName evidence="4">Zf-CCHC domain-containing protein/UBN2 domain-containing protein</fullName>
    </recommendedName>
</protein>
<dbReference type="PANTHER" id="PTHR34222:SF99">
    <property type="entry name" value="PROTEIN, PUTATIVE-RELATED"/>
    <property type="match status" value="1"/>
</dbReference>
<comment type="caution">
    <text evidence="2">The sequence shown here is derived from an EMBL/GenBank/DDBJ whole genome shotgun (WGS) entry which is preliminary data.</text>
</comment>
<dbReference type="EMBL" id="BQNB010018187">
    <property type="protein sequence ID" value="GJT71676.1"/>
    <property type="molecule type" value="Genomic_DNA"/>
</dbReference>
<dbReference type="Proteomes" id="UP001151760">
    <property type="component" value="Unassembled WGS sequence"/>
</dbReference>
<reference evidence="2" key="1">
    <citation type="journal article" date="2022" name="Int. J. Mol. Sci.">
        <title>Draft Genome of Tanacetum Coccineum: Genomic Comparison of Closely Related Tanacetum-Family Plants.</title>
        <authorList>
            <person name="Yamashiro T."/>
            <person name="Shiraishi A."/>
            <person name="Nakayama K."/>
            <person name="Satake H."/>
        </authorList>
    </citation>
    <scope>NUCLEOTIDE SEQUENCE</scope>
</reference>
<proteinExistence type="predicted"/>
<evidence type="ECO:0000256" key="1">
    <source>
        <dbReference type="SAM" id="MobiDB-lite"/>
    </source>
</evidence>
<evidence type="ECO:0000313" key="3">
    <source>
        <dbReference type="Proteomes" id="UP001151760"/>
    </source>
</evidence>
<gene>
    <name evidence="2" type="ORF">Tco_1030962</name>
</gene>
<feature type="region of interest" description="Disordered" evidence="1">
    <location>
        <begin position="559"/>
        <end position="590"/>
    </location>
</feature>
<evidence type="ECO:0000313" key="2">
    <source>
        <dbReference type="EMBL" id="GJT71676.1"/>
    </source>
</evidence>
<evidence type="ECO:0008006" key="4">
    <source>
        <dbReference type="Google" id="ProtNLM"/>
    </source>
</evidence>
<feature type="region of interest" description="Disordered" evidence="1">
    <location>
        <begin position="303"/>
        <end position="338"/>
    </location>
</feature>
<name>A0ABQ5G801_9ASTR</name>
<reference evidence="2" key="2">
    <citation type="submission" date="2022-01" db="EMBL/GenBank/DDBJ databases">
        <authorList>
            <person name="Yamashiro T."/>
            <person name="Shiraishi A."/>
            <person name="Satake H."/>
            <person name="Nakayama K."/>
        </authorList>
    </citation>
    <scope>NUCLEOTIDE SEQUENCE</scope>
</reference>
<keyword evidence="3" id="KW-1185">Reference proteome</keyword>
<organism evidence="2 3">
    <name type="scientific">Tanacetum coccineum</name>
    <dbReference type="NCBI Taxonomy" id="301880"/>
    <lineage>
        <taxon>Eukaryota</taxon>
        <taxon>Viridiplantae</taxon>
        <taxon>Streptophyta</taxon>
        <taxon>Embryophyta</taxon>
        <taxon>Tracheophyta</taxon>
        <taxon>Spermatophyta</taxon>
        <taxon>Magnoliopsida</taxon>
        <taxon>eudicotyledons</taxon>
        <taxon>Gunneridae</taxon>
        <taxon>Pentapetalae</taxon>
        <taxon>asterids</taxon>
        <taxon>campanulids</taxon>
        <taxon>Asterales</taxon>
        <taxon>Asteraceae</taxon>
        <taxon>Asteroideae</taxon>
        <taxon>Anthemideae</taxon>
        <taxon>Anthemidinae</taxon>
        <taxon>Tanacetum</taxon>
    </lineage>
</organism>